<proteinExistence type="predicted"/>
<dbReference type="InterPro" id="IPR018247">
    <property type="entry name" value="EF_Hand_1_Ca_BS"/>
</dbReference>
<reference evidence="3" key="1">
    <citation type="submission" date="2019-02" db="EMBL/GenBank/DDBJ databases">
        <title>Deep-cultivation of Planctomycetes and their phenomic and genomic characterization uncovers novel biology.</title>
        <authorList>
            <person name="Wiegand S."/>
            <person name="Jogler M."/>
            <person name="Boedeker C."/>
            <person name="Pinto D."/>
            <person name="Vollmers J."/>
            <person name="Rivas-Marin E."/>
            <person name="Kohn T."/>
            <person name="Peeters S.H."/>
            <person name="Heuer A."/>
            <person name="Rast P."/>
            <person name="Oberbeckmann S."/>
            <person name="Bunk B."/>
            <person name="Jeske O."/>
            <person name="Meyerdierks A."/>
            <person name="Storesund J.E."/>
            <person name="Kallscheuer N."/>
            <person name="Luecker S."/>
            <person name="Lage O.M."/>
            <person name="Pohl T."/>
            <person name="Merkel B.J."/>
            <person name="Hornburger P."/>
            <person name="Mueller R.-W."/>
            <person name="Bruemmer F."/>
            <person name="Labrenz M."/>
            <person name="Spormann A.M."/>
            <person name="Op den Camp H."/>
            <person name="Overmann J."/>
            <person name="Amann R."/>
            <person name="Jetten M.S.M."/>
            <person name="Mascher T."/>
            <person name="Medema M.H."/>
            <person name="Devos D.P."/>
            <person name="Kaster A.-K."/>
            <person name="Ovreas L."/>
            <person name="Rohde M."/>
            <person name="Galperin M.Y."/>
            <person name="Jogler C."/>
        </authorList>
    </citation>
    <scope>NUCLEOTIDE SEQUENCE [LARGE SCALE GENOMIC DNA]</scope>
    <source>
        <strain evidence="3">Pan97</strain>
    </source>
</reference>
<evidence type="ECO:0000259" key="1">
    <source>
        <dbReference type="PROSITE" id="PS50222"/>
    </source>
</evidence>
<gene>
    <name evidence="2" type="ORF">Pan97_41680</name>
</gene>
<dbReference type="SUPFAM" id="SSF63446">
    <property type="entry name" value="Type I dockerin domain"/>
    <property type="match status" value="1"/>
</dbReference>
<dbReference type="CDD" id="cd14254">
    <property type="entry name" value="Dockerin_II"/>
    <property type="match status" value="1"/>
</dbReference>
<keyword evidence="3" id="KW-1185">Reference proteome</keyword>
<dbReference type="PROSITE" id="PS50222">
    <property type="entry name" value="EF_HAND_2"/>
    <property type="match status" value="1"/>
</dbReference>
<name>A0A518CD11_9BACT</name>
<dbReference type="InterPro" id="IPR036439">
    <property type="entry name" value="Dockerin_dom_sf"/>
</dbReference>
<dbReference type="RefSeq" id="WP_144975759.1">
    <property type="nucleotide sequence ID" value="NZ_CP036289.1"/>
</dbReference>
<organism evidence="2 3">
    <name type="scientific">Bremerella volcania</name>
    <dbReference type="NCBI Taxonomy" id="2527984"/>
    <lineage>
        <taxon>Bacteria</taxon>
        <taxon>Pseudomonadati</taxon>
        <taxon>Planctomycetota</taxon>
        <taxon>Planctomycetia</taxon>
        <taxon>Pirellulales</taxon>
        <taxon>Pirellulaceae</taxon>
        <taxon>Bremerella</taxon>
    </lineage>
</organism>
<dbReference type="KEGG" id="bvo:Pan97_41680"/>
<evidence type="ECO:0000313" key="2">
    <source>
        <dbReference type="EMBL" id="QDU77106.1"/>
    </source>
</evidence>
<dbReference type="AlphaFoldDB" id="A0A518CD11"/>
<dbReference type="InterPro" id="IPR002048">
    <property type="entry name" value="EF_hand_dom"/>
</dbReference>
<sequence>MHQTVEVLEVRVVMDNAGLDFAFDGTTDLVSTKDQVPAGFLNHFVAHTTDTKHGRFELAIRPDNVQLWIQHLSGDHPTGESEKIFEWQNYRPGNTNWLFAPMPKDNHSLYIELINPNGETEFWAYRFETGAIELTSGLPEHLRPPVSEPIKLTPIILPPLDLRDAIRIPDIVLAYGLDHFSPRWKLGKAIVDFKLSREPLPELGSINNGVMNETVAGTNNSFTEWENVTGGLWVTVGKEMQEGPVDLTWIIKGNHKWLNDPAITQALGESFEIKTTKEDGIRVSTAKLKGLDLSQYSVGERVLIAKVLFTPNANDPVGIPIPERGYHPDPIGELVIRLESASIGESAEVAVSVSPYVPAKFYAVIYDTNDDGKVNHRDLVAFLTHFGKKGLSAYGEDAYRYDFNHDDKVNLADFRLLIQHFGSQKLTQRQETSVSTSPFVDEEPKTVVIGSQLDQWNYYLVTESLVSELEAELESTSIEGELHWIADCGEPLDIAWPLPWNNPIDDRILAALEAGYRHGAGDLSFLVGDEDGEVTST</sequence>
<dbReference type="Gene3D" id="1.10.1330.10">
    <property type="entry name" value="Dockerin domain"/>
    <property type="match status" value="1"/>
</dbReference>
<dbReference type="Pfam" id="PF00404">
    <property type="entry name" value="Dockerin_1"/>
    <property type="match status" value="1"/>
</dbReference>
<dbReference type="EMBL" id="CP036289">
    <property type="protein sequence ID" value="QDU77106.1"/>
    <property type="molecule type" value="Genomic_DNA"/>
</dbReference>
<protein>
    <recommendedName>
        <fullName evidence="1">EF-hand domain-containing protein</fullName>
    </recommendedName>
</protein>
<dbReference type="PROSITE" id="PS00018">
    <property type="entry name" value="EF_HAND_1"/>
    <property type="match status" value="2"/>
</dbReference>
<dbReference type="GO" id="GO:0005509">
    <property type="term" value="F:calcium ion binding"/>
    <property type="evidence" value="ECO:0007669"/>
    <property type="project" value="InterPro"/>
</dbReference>
<evidence type="ECO:0000313" key="3">
    <source>
        <dbReference type="Proteomes" id="UP000318626"/>
    </source>
</evidence>
<dbReference type="GO" id="GO:0000272">
    <property type="term" value="P:polysaccharide catabolic process"/>
    <property type="evidence" value="ECO:0007669"/>
    <property type="project" value="InterPro"/>
</dbReference>
<feature type="domain" description="EF-hand" evidence="1">
    <location>
        <begin position="366"/>
        <end position="389"/>
    </location>
</feature>
<dbReference type="InterPro" id="IPR002105">
    <property type="entry name" value="Dockerin_1_rpt"/>
</dbReference>
<dbReference type="Proteomes" id="UP000318626">
    <property type="component" value="Chromosome"/>
</dbReference>
<dbReference type="GO" id="GO:0004553">
    <property type="term" value="F:hydrolase activity, hydrolyzing O-glycosyl compounds"/>
    <property type="evidence" value="ECO:0007669"/>
    <property type="project" value="InterPro"/>
</dbReference>
<accession>A0A518CD11</accession>
<dbReference type="OrthoDB" id="7783360at2"/>